<evidence type="ECO:0000256" key="8">
    <source>
        <dbReference type="ARBA" id="ARBA00049299"/>
    </source>
</evidence>
<dbReference type="Gene3D" id="1.10.510.10">
    <property type="entry name" value="Transferase(Phosphotransferase) domain 1"/>
    <property type="match status" value="1"/>
</dbReference>
<evidence type="ECO:0000313" key="12">
    <source>
        <dbReference type="Proteomes" id="UP001470230"/>
    </source>
</evidence>
<evidence type="ECO:0000256" key="2">
    <source>
        <dbReference type="ARBA" id="ARBA00022741"/>
    </source>
</evidence>
<keyword evidence="3 11" id="KW-0418">Kinase</keyword>
<evidence type="ECO:0000256" key="1">
    <source>
        <dbReference type="ARBA" id="ARBA00022679"/>
    </source>
</evidence>
<feature type="domain" description="Protein kinase" evidence="10">
    <location>
        <begin position="272"/>
        <end position="538"/>
    </location>
</feature>
<dbReference type="SUPFAM" id="SSF56112">
    <property type="entry name" value="Protein kinase-like (PK-like)"/>
    <property type="match status" value="1"/>
</dbReference>
<organism evidence="11 12">
    <name type="scientific">Tritrichomonas musculus</name>
    <dbReference type="NCBI Taxonomy" id="1915356"/>
    <lineage>
        <taxon>Eukaryota</taxon>
        <taxon>Metamonada</taxon>
        <taxon>Parabasalia</taxon>
        <taxon>Tritrichomonadida</taxon>
        <taxon>Tritrichomonadidae</taxon>
        <taxon>Tritrichomonas</taxon>
    </lineage>
</organism>
<dbReference type="GO" id="GO:0016301">
    <property type="term" value="F:kinase activity"/>
    <property type="evidence" value="ECO:0007669"/>
    <property type="project" value="UniProtKB-KW"/>
</dbReference>
<dbReference type="PROSITE" id="PS00108">
    <property type="entry name" value="PROTEIN_KINASE_ST"/>
    <property type="match status" value="1"/>
</dbReference>
<dbReference type="InterPro" id="IPR000719">
    <property type="entry name" value="Prot_kinase_dom"/>
</dbReference>
<dbReference type="InterPro" id="IPR011009">
    <property type="entry name" value="Kinase-like_dom_sf"/>
</dbReference>
<dbReference type="PANTHER" id="PTHR48013">
    <property type="entry name" value="DUAL SPECIFICITY MITOGEN-ACTIVATED PROTEIN KINASE KINASE 5-RELATED"/>
    <property type="match status" value="1"/>
</dbReference>
<comment type="catalytic activity">
    <reaction evidence="9">
        <text>L-tyrosyl-[protein] + ATP = O-phospho-L-tyrosyl-[protein] + ADP + H(+)</text>
        <dbReference type="Rhea" id="RHEA:10596"/>
        <dbReference type="Rhea" id="RHEA-COMP:10136"/>
        <dbReference type="Rhea" id="RHEA-COMP:20101"/>
        <dbReference type="ChEBI" id="CHEBI:15378"/>
        <dbReference type="ChEBI" id="CHEBI:30616"/>
        <dbReference type="ChEBI" id="CHEBI:46858"/>
        <dbReference type="ChEBI" id="CHEBI:61978"/>
        <dbReference type="ChEBI" id="CHEBI:456216"/>
        <dbReference type="EC" id="2.7.12.2"/>
    </reaction>
</comment>
<evidence type="ECO:0000313" key="11">
    <source>
        <dbReference type="EMBL" id="KAK8887337.1"/>
    </source>
</evidence>
<comment type="caution">
    <text evidence="11">The sequence shown here is derived from an EMBL/GenBank/DDBJ whole genome shotgun (WGS) entry which is preliminary data.</text>
</comment>
<keyword evidence="12" id="KW-1185">Reference proteome</keyword>
<evidence type="ECO:0000256" key="4">
    <source>
        <dbReference type="ARBA" id="ARBA00022840"/>
    </source>
</evidence>
<dbReference type="EMBL" id="JAPFFF010000006">
    <property type="protein sequence ID" value="KAK8887337.1"/>
    <property type="molecule type" value="Genomic_DNA"/>
</dbReference>
<dbReference type="SUPFAM" id="SSF54236">
    <property type="entry name" value="Ubiquitin-like"/>
    <property type="match status" value="1"/>
</dbReference>
<evidence type="ECO:0000256" key="6">
    <source>
        <dbReference type="ARBA" id="ARBA00038999"/>
    </source>
</evidence>
<dbReference type="EC" id="2.7.12.2" evidence="6"/>
<comment type="similarity">
    <text evidence="5">Belongs to the protein kinase superfamily. STE Ser/Thr protein kinase family. MAP kinase kinase subfamily.</text>
</comment>
<dbReference type="Proteomes" id="UP001470230">
    <property type="component" value="Unassembled WGS sequence"/>
</dbReference>
<comment type="catalytic activity">
    <reaction evidence="8">
        <text>L-threonyl-[protein] + ATP = O-phospho-L-threonyl-[protein] + ADP + H(+)</text>
        <dbReference type="Rhea" id="RHEA:46608"/>
        <dbReference type="Rhea" id="RHEA-COMP:11060"/>
        <dbReference type="Rhea" id="RHEA-COMP:11605"/>
        <dbReference type="ChEBI" id="CHEBI:15378"/>
        <dbReference type="ChEBI" id="CHEBI:30013"/>
        <dbReference type="ChEBI" id="CHEBI:30616"/>
        <dbReference type="ChEBI" id="CHEBI:61977"/>
        <dbReference type="ChEBI" id="CHEBI:456216"/>
        <dbReference type="EC" id="2.7.12.2"/>
    </reaction>
</comment>
<evidence type="ECO:0000259" key="10">
    <source>
        <dbReference type="PROSITE" id="PS50011"/>
    </source>
</evidence>
<comment type="catalytic activity">
    <reaction evidence="7">
        <text>L-seryl-[protein] + ATP = O-phospho-L-seryl-[protein] + ADP + H(+)</text>
        <dbReference type="Rhea" id="RHEA:17989"/>
        <dbReference type="Rhea" id="RHEA-COMP:9863"/>
        <dbReference type="Rhea" id="RHEA-COMP:11604"/>
        <dbReference type="ChEBI" id="CHEBI:15378"/>
        <dbReference type="ChEBI" id="CHEBI:29999"/>
        <dbReference type="ChEBI" id="CHEBI:30616"/>
        <dbReference type="ChEBI" id="CHEBI:83421"/>
        <dbReference type="ChEBI" id="CHEBI:456216"/>
        <dbReference type="EC" id="2.7.12.2"/>
    </reaction>
</comment>
<accession>A0ABR2K8T5</accession>
<dbReference type="PANTHER" id="PTHR48013:SF9">
    <property type="entry name" value="DUAL SPECIFICITY MITOGEN-ACTIVATED PROTEIN KINASE KINASE 5"/>
    <property type="match status" value="1"/>
</dbReference>
<keyword evidence="2" id="KW-0547">Nucleotide-binding</keyword>
<keyword evidence="1" id="KW-0808">Transferase</keyword>
<dbReference type="InterPro" id="IPR029071">
    <property type="entry name" value="Ubiquitin-like_domsf"/>
</dbReference>
<dbReference type="InterPro" id="IPR008271">
    <property type="entry name" value="Ser/Thr_kinase_AS"/>
</dbReference>
<keyword evidence="4" id="KW-0067">ATP-binding</keyword>
<gene>
    <name evidence="11" type="ORF">M9Y10_038376</name>
</gene>
<dbReference type="SMART" id="SM00220">
    <property type="entry name" value="S_TKc"/>
    <property type="match status" value="1"/>
</dbReference>
<evidence type="ECO:0000256" key="5">
    <source>
        <dbReference type="ARBA" id="ARBA00038035"/>
    </source>
</evidence>
<proteinExistence type="inferred from homology"/>
<evidence type="ECO:0000256" key="3">
    <source>
        <dbReference type="ARBA" id="ARBA00022777"/>
    </source>
</evidence>
<dbReference type="Pfam" id="PF00069">
    <property type="entry name" value="Pkinase"/>
    <property type="match status" value="1"/>
</dbReference>
<sequence>MSKNIKEAKRARPKIKSFRPKISAIPQNGLSEIRYDEPIPKPEKIIYNYITNKSQDIHQAELDEDATIESLKMVIAKQFSVSKLSDIHVLFAGKDLENDILVEQLEVGDFPFQVYINSNDELFLKSARALKISKDEYDYEYDYEEESQKSSSKSKSKIESEYKNKSISSDENLYTFEYKRSIRNIKIDDSDTPLNNLLILIEETFNISPEQEENITLGYINRYSIEKPIKDLNEKIKNYKGKTIKIHTKNKNPEQKKEQENFFIDTEKAKKYKVIGKIGEGMTSIVYKIIEKRTLKPFCKKVLRIEGSEFKDFQNAIKEFEILHNLKHPCICSAIGISTVEKVDDKSEATTVAIYIEFVEFKLKDCLSQGILNDTSKARIITEIVHGMKYIHDKGLIYRDLKIDNIMLDSNHQVKLIDFGLAKVNEILFGVDEMNTLTLTKNVGMDDFMSPEMFNGDDYDNKTDVFSFGIILYYVVFGRMPSYGMKERISGANVHIPKNSKSATKCCLKLLSSCLSIDPKRRPSFGVILQYLRENKFMILPNVDSGFVSKCDTELEPI</sequence>
<reference evidence="11 12" key="1">
    <citation type="submission" date="2024-04" db="EMBL/GenBank/DDBJ databases">
        <title>Tritrichomonas musculus Genome.</title>
        <authorList>
            <person name="Alves-Ferreira E."/>
            <person name="Grigg M."/>
            <person name="Lorenzi H."/>
            <person name="Galac M."/>
        </authorList>
    </citation>
    <scope>NUCLEOTIDE SEQUENCE [LARGE SCALE GENOMIC DNA]</scope>
    <source>
        <strain evidence="11 12">EAF2021</strain>
    </source>
</reference>
<protein>
    <recommendedName>
        <fullName evidence="6">mitogen-activated protein kinase kinase</fullName>
        <ecNumber evidence="6">2.7.12.2</ecNumber>
    </recommendedName>
</protein>
<evidence type="ECO:0000256" key="9">
    <source>
        <dbReference type="ARBA" id="ARBA00051693"/>
    </source>
</evidence>
<evidence type="ECO:0000256" key="7">
    <source>
        <dbReference type="ARBA" id="ARBA00049014"/>
    </source>
</evidence>
<dbReference type="PROSITE" id="PS50011">
    <property type="entry name" value="PROTEIN_KINASE_DOM"/>
    <property type="match status" value="1"/>
</dbReference>
<name>A0ABR2K8T5_9EUKA</name>